<gene>
    <name evidence="10" type="ORF">SCHPADRAFT_998070</name>
</gene>
<protein>
    <recommendedName>
        <fullName evidence="3">Signal peptidase complex subunit 1</fullName>
    </recommendedName>
</protein>
<keyword evidence="7 9" id="KW-0472">Membrane</keyword>
<comment type="similarity">
    <text evidence="2">Belongs to the SPCS1 family.</text>
</comment>
<feature type="transmembrane region" description="Helical" evidence="9">
    <location>
        <begin position="49"/>
        <end position="70"/>
    </location>
</feature>
<keyword evidence="4 9" id="KW-0812">Transmembrane</keyword>
<keyword evidence="6 9" id="KW-1133">Transmembrane helix</keyword>
<reference evidence="10 11" key="1">
    <citation type="submission" date="2015-04" db="EMBL/GenBank/DDBJ databases">
        <title>Complete genome sequence of Schizopora paradoxa KUC8140, a cosmopolitan wood degrader in East Asia.</title>
        <authorList>
            <consortium name="DOE Joint Genome Institute"/>
            <person name="Min B."/>
            <person name="Park H."/>
            <person name="Jang Y."/>
            <person name="Kim J.-J."/>
            <person name="Kim K.H."/>
            <person name="Pangilinan J."/>
            <person name="Lipzen A."/>
            <person name="Riley R."/>
            <person name="Grigoriev I.V."/>
            <person name="Spatafora J.W."/>
            <person name="Choi I.-G."/>
        </authorList>
    </citation>
    <scope>NUCLEOTIDE SEQUENCE [LARGE SCALE GENOMIC DNA]</scope>
    <source>
        <strain evidence="10 11">KUC8140</strain>
    </source>
</reference>
<comment type="function">
    <text evidence="8">Component of the signal peptidase complex (SPC) which catalyzes the cleavage of N-terminal signal sequences from nascent proteins as they are translocated into the lumen of the endoplasmic reticulum. Dispensable for SPC enzymatic activity.</text>
</comment>
<dbReference type="InParanoid" id="A0A0H2RKW1"/>
<name>A0A0H2RKW1_9AGAM</name>
<dbReference type="GO" id="GO:0006465">
    <property type="term" value="P:signal peptide processing"/>
    <property type="evidence" value="ECO:0007669"/>
    <property type="project" value="InterPro"/>
</dbReference>
<keyword evidence="5" id="KW-0256">Endoplasmic reticulum</keyword>
<dbReference type="PANTHER" id="PTHR13202:SF0">
    <property type="entry name" value="SIGNAL PEPTIDASE COMPLEX SUBUNIT 1"/>
    <property type="match status" value="1"/>
</dbReference>
<dbReference type="EMBL" id="KQ085976">
    <property type="protein sequence ID" value="KLO12484.1"/>
    <property type="molecule type" value="Genomic_DNA"/>
</dbReference>
<evidence type="ECO:0000256" key="4">
    <source>
        <dbReference type="ARBA" id="ARBA00022692"/>
    </source>
</evidence>
<evidence type="ECO:0000256" key="1">
    <source>
        <dbReference type="ARBA" id="ARBA00004477"/>
    </source>
</evidence>
<dbReference type="Proteomes" id="UP000053477">
    <property type="component" value="Unassembled WGS sequence"/>
</dbReference>
<evidence type="ECO:0000313" key="11">
    <source>
        <dbReference type="Proteomes" id="UP000053477"/>
    </source>
</evidence>
<comment type="subcellular location">
    <subcellularLocation>
        <location evidence="1">Endoplasmic reticulum membrane</location>
        <topology evidence="1">Multi-pass membrane protein</topology>
    </subcellularLocation>
</comment>
<evidence type="ECO:0000256" key="3">
    <source>
        <dbReference type="ARBA" id="ARBA00017059"/>
    </source>
</evidence>
<feature type="transmembrane region" description="Helical" evidence="9">
    <location>
        <begin position="26"/>
        <end position="42"/>
    </location>
</feature>
<dbReference type="Pfam" id="PF06645">
    <property type="entry name" value="SPC12"/>
    <property type="match status" value="1"/>
</dbReference>
<accession>A0A0H2RKW1</accession>
<evidence type="ECO:0000256" key="2">
    <source>
        <dbReference type="ARBA" id="ARBA00005245"/>
    </source>
</evidence>
<dbReference type="InterPro" id="IPR009542">
    <property type="entry name" value="Spc1/SPCS1"/>
</dbReference>
<organism evidence="10 11">
    <name type="scientific">Schizopora paradoxa</name>
    <dbReference type="NCBI Taxonomy" id="27342"/>
    <lineage>
        <taxon>Eukaryota</taxon>
        <taxon>Fungi</taxon>
        <taxon>Dikarya</taxon>
        <taxon>Basidiomycota</taxon>
        <taxon>Agaricomycotina</taxon>
        <taxon>Agaricomycetes</taxon>
        <taxon>Hymenochaetales</taxon>
        <taxon>Schizoporaceae</taxon>
        <taxon>Schizopora</taxon>
    </lineage>
</organism>
<dbReference type="PANTHER" id="PTHR13202">
    <property type="entry name" value="MICROSOMAL SIGNAL PEPTIDASE 12 KDA SUBUNIT"/>
    <property type="match status" value="1"/>
</dbReference>
<evidence type="ECO:0000256" key="9">
    <source>
        <dbReference type="SAM" id="Phobius"/>
    </source>
</evidence>
<evidence type="ECO:0000256" key="6">
    <source>
        <dbReference type="ARBA" id="ARBA00022989"/>
    </source>
</evidence>
<evidence type="ECO:0000256" key="7">
    <source>
        <dbReference type="ARBA" id="ARBA00023136"/>
    </source>
</evidence>
<keyword evidence="11" id="KW-1185">Reference proteome</keyword>
<dbReference type="OrthoDB" id="263893at2759"/>
<dbReference type="GO" id="GO:0005787">
    <property type="term" value="C:signal peptidase complex"/>
    <property type="evidence" value="ECO:0007669"/>
    <property type="project" value="InterPro"/>
</dbReference>
<dbReference type="FunCoup" id="A0A0H2RKW1">
    <property type="interactions" value="64"/>
</dbReference>
<proteinExistence type="inferred from homology"/>
<evidence type="ECO:0000256" key="5">
    <source>
        <dbReference type="ARBA" id="ARBA00022824"/>
    </source>
</evidence>
<dbReference type="AlphaFoldDB" id="A0A0H2RKW1"/>
<sequence length="87" mass="9876">MDYVQSLVEGKIDFEGQRLTGTFRDYTLIGSAIISFLFGFLSQSLRTTFILLGFSTIVLCAVVVPPWSYYNRHPIKWLPVKVEGKKA</sequence>
<evidence type="ECO:0000313" key="10">
    <source>
        <dbReference type="EMBL" id="KLO12484.1"/>
    </source>
</evidence>
<dbReference type="STRING" id="27342.A0A0H2RKW1"/>
<evidence type="ECO:0000256" key="8">
    <source>
        <dbReference type="ARBA" id="ARBA00045204"/>
    </source>
</evidence>
<dbReference type="GO" id="GO:0045047">
    <property type="term" value="P:protein targeting to ER"/>
    <property type="evidence" value="ECO:0007669"/>
    <property type="project" value="TreeGrafter"/>
</dbReference>